<dbReference type="InterPro" id="IPR027417">
    <property type="entry name" value="P-loop_NTPase"/>
</dbReference>
<comment type="caution">
    <text evidence="4">The sequence shown here is derived from an EMBL/GenBank/DDBJ whole genome shotgun (WGS) entry which is preliminary data.</text>
</comment>
<sequence>MALVTITGYPSSGKSGRVEQIKRYLEKKLEEPGYEGMKYKVVVLSDDGLGIKRGVYDDGRQEKPARASLFTAMQRAIGKDTIVIVDGMNYIKGYRYQMYCAAREHRLRVCTIYVAAQKEQCKEWNESRKEGEDVYSPSTLENLIMRYEEPSSMVRWDSPLITIPWMDEDIPGDDIWKAIMEGVVKPPNAGTSAVAAAPTDALHNLEQTATAMVSAIMAEQAASQGMGFGGGEVQLAISEQLKPRVVMPCRNVTLSELQRLKRQFVTIHKKAITLGTTEKGTVDWSEEKIADKFVVYLEENMRP</sequence>
<dbReference type="STRING" id="2282107.A0A286UGU4"/>
<dbReference type="SUPFAM" id="SSF52540">
    <property type="entry name" value="P-loop containing nucleoside triphosphate hydrolases"/>
    <property type="match status" value="1"/>
</dbReference>
<dbReference type="GO" id="GO:0005524">
    <property type="term" value="F:ATP binding"/>
    <property type="evidence" value="ECO:0007669"/>
    <property type="project" value="UniProtKB-KW"/>
</dbReference>
<dbReference type="FunCoup" id="A0A286UGU4">
    <property type="interactions" value="298"/>
</dbReference>
<evidence type="ECO:0000313" key="5">
    <source>
        <dbReference type="Proteomes" id="UP000217199"/>
    </source>
</evidence>
<gene>
    <name evidence="4" type="ORF">PNOK_0565000</name>
</gene>
<reference evidence="4 5" key="1">
    <citation type="journal article" date="2017" name="Mol. Ecol.">
        <title>Comparative and population genomic landscape of Phellinus noxius: A hypervariable fungus causing root rot in trees.</title>
        <authorList>
            <person name="Chung C.L."/>
            <person name="Lee T.J."/>
            <person name="Akiba M."/>
            <person name="Lee H.H."/>
            <person name="Kuo T.H."/>
            <person name="Liu D."/>
            <person name="Ke H.M."/>
            <person name="Yokoi T."/>
            <person name="Roa M.B."/>
            <person name="Lu M.J."/>
            <person name="Chang Y.Y."/>
            <person name="Ann P.J."/>
            <person name="Tsai J.N."/>
            <person name="Chen C.Y."/>
            <person name="Tzean S.S."/>
            <person name="Ota Y."/>
            <person name="Hattori T."/>
            <person name="Sahashi N."/>
            <person name="Liou R.F."/>
            <person name="Kikuchi T."/>
            <person name="Tsai I.J."/>
        </authorList>
    </citation>
    <scope>NUCLEOTIDE SEQUENCE [LARGE SCALE GENOMIC DNA]</scope>
    <source>
        <strain evidence="4 5">FFPRI411160</strain>
    </source>
</reference>
<keyword evidence="5" id="KW-1185">Reference proteome</keyword>
<proteinExistence type="inferred from homology"/>
<keyword evidence="2" id="KW-0067">ATP-binding</keyword>
<organism evidence="4 5">
    <name type="scientific">Pyrrhoderma noxium</name>
    <dbReference type="NCBI Taxonomy" id="2282107"/>
    <lineage>
        <taxon>Eukaryota</taxon>
        <taxon>Fungi</taxon>
        <taxon>Dikarya</taxon>
        <taxon>Basidiomycota</taxon>
        <taxon>Agaricomycotina</taxon>
        <taxon>Agaricomycetes</taxon>
        <taxon>Hymenochaetales</taxon>
        <taxon>Hymenochaetaceae</taxon>
        <taxon>Pyrrhoderma</taxon>
    </lineage>
</organism>
<evidence type="ECO:0000256" key="2">
    <source>
        <dbReference type="ARBA" id="ARBA00022840"/>
    </source>
</evidence>
<evidence type="ECO:0000256" key="3">
    <source>
        <dbReference type="ARBA" id="ARBA00025768"/>
    </source>
</evidence>
<dbReference type="Gene3D" id="3.40.50.300">
    <property type="entry name" value="P-loop containing nucleotide triphosphate hydrolases"/>
    <property type="match status" value="1"/>
</dbReference>
<name>A0A286UGU4_9AGAM</name>
<dbReference type="InterPro" id="IPR013641">
    <property type="entry name" value="KTI12/PSTK"/>
</dbReference>
<dbReference type="EMBL" id="NBII01000005">
    <property type="protein sequence ID" value="PAV18807.1"/>
    <property type="molecule type" value="Genomic_DNA"/>
</dbReference>
<evidence type="ECO:0000313" key="4">
    <source>
        <dbReference type="EMBL" id="PAV18807.1"/>
    </source>
</evidence>
<dbReference type="Pfam" id="PF08433">
    <property type="entry name" value="KTI12"/>
    <property type="match status" value="1"/>
</dbReference>
<accession>A0A286UGU4</accession>
<protein>
    <submittedName>
        <fullName evidence="4">Chromatin associated KTI12</fullName>
    </submittedName>
</protein>
<dbReference type="InParanoid" id="A0A286UGU4"/>
<evidence type="ECO:0000256" key="1">
    <source>
        <dbReference type="ARBA" id="ARBA00022741"/>
    </source>
</evidence>
<comment type="similarity">
    <text evidence="3">Belongs to the KTI12 family.</text>
</comment>
<dbReference type="PANTHER" id="PTHR12435">
    <property type="match status" value="1"/>
</dbReference>
<dbReference type="AlphaFoldDB" id="A0A286UGU4"/>
<keyword evidence="1" id="KW-0547">Nucleotide-binding</keyword>
<dbReference type="Proteomes" id="UP000217199">
    <property type="component" value="Unassembled WGS sequence"/>
</dbReference>
<dbReference type="OrthoDB" id="9972657at2759"/>